<gene>
    <name evidence="2" type="ORF">HKT17_08215</name>
</gene>
<feature type="transmembrane region" description="Helical" evidence="1">
    <location>
        <begin position="109"/>
        <end position="129"/>
    </location>
</feature>
<organism evidence="2 3">
    <name type="scientific">Limnobacter profundi</name>
    <dbReference type="NCBI Taxonomy" id="2732163"/>
    <lineage>
        <taxon>Bacteria</taxon>
        <taxon>Pseudomonadati</taxon>
        <taxon>Pseudomonadota</taxon>
        <taxon>Betaproteobacteria</taxon>
        <taxon>Burkholderiales</taxon>
        <taxon>Burkholderiaceae</taxon>
        <taxon>Limnobacter</taxon>
    </lineage>
</organism>
<protein>
    <submittedName>
        <fullName evidence="2">Uncharacterized protein</fullName>
    </submittedName>
</protein>
<evidence type="ECO:0000313" key="2">
    <source>
        <dbReference type="EMBL" id="QJR29697.1"/>
    </source>
</evidence>
<dbReference type="Proteomes" id="UP000501130">
    <property type="component" value="Chromosome"/>
</dbReference>
<evidence type="ECO:0000256" key="1">
    <source>
        <dbReference type="SAM" id="Phobius"/>
    </source>
</evidence>
<feature type="transmembrane region" description="Helical" evidence="1">
    <location>
        <begin position="271"/>
        <end position="289"/>
    </location>
</feature>
<keyword evidence="1" id="KW-0812">Transmembrane</keyword>
<proteinExistence type="predicted"/>
<sequence length="347" mass="37542">MNNYDMGFERVAKVRAKVLSRTGHTHAFDRALVLPEQYRSRGVRALIHLAKHTEEMAEGLADISGLAERLTRNLISSGEKSDMALVIASAVGRVISGQLNLGGMAVHKVAGAALYGVSSILSIAALGLIKTGLATRRTGAEIAQAATRSSFDSSAYLIVARKLLACKEQMLTKILDKTGKPENRRNCAIQSWVKYMSRHRSSVPEHLVSKRQANCNYIWQNIHQYGLVTRSLMHIAYGTFQGINKLLVSYDKHIGVAIGNHLLGKKLGSVLGCRLGMTVSVGAAAAISVPMSPFLVGISTVGAIACGVALLALMLAKLNVQLIHDWKGNIQRPLRNQVFGKVTPTWP</sequence>
<name>A0ABX6N5M4_9BURK</name>
<keyword evidence="1" id="KW-1133">Transmembrane helix</keyword>
<feature type="transmembrane region" description="Helical" evidence="1">
    <location>
        <begin position="295"/>
        <end position="316"/>
    </location>
</feature>
<accession>A0ABX6N5M4</accession>
<keyword evidence="1" id="KW-0472">Membrane</keyword>
<dbReference type="EMBL" id="CP053084">
    <property type="protein sequence ID" value="QJR29697.1"/>
    <property type="molecule type" value="Genomic_DNA"/>
</dbReference>
<reference evidence="2 3" key="1">
    <citation type="submission" date="2020-05" db="EMBL/GenBank/DDBJ databases">
        <title>Compete genome of Limnobacter sp. SAORIC-580.</title>
        <authorList>
            <person name="Song J."/>
            <person name="Cho J.-C."/>
        </authorList>
    </citation>
    <scope>NUCLEOTIDE SEQUENCE [LARGE SCALE GENOMIC DNA]</scope>
    <source>
        <strain evidence="2 3">SAORIC-580</strain>
    </source>
</reference>
<keyword evidence="3" id="KW-1185">Reference proteome</keyword>
<evidence type="ECO:0000313" key="3">
    <source>
        <dbReference type="Proteomes" id="UP000501130"/>
    </source>
</evidence>